<dbReference type="InterPro" id="IPR041874">
    <property type="entry name" value="CA4/CA15"/>
</dbReference>
<dbReference type="PANTHER" id="PTHR18952:SF95">
    <property type="entry name" value="CARBONIC ANHYDRASE 4"/>
    <property type="match status" value="1"/>
</dbReference>
<evidence type="ECO:0000256" key="18">
    <source>
        <dbReference type="SAM" id="Phobius"/>
    </source>
</evidence>
<gene>
    <name evidence="20" type="ORF">HHUSO_G26718</name>
</gene>
<keyword evidence="7 17" id="KW-0479">Metal-binding</keyword>
<evidence type="ECO:0000256" key="2">
    <source>
        <dbReference type="ARBA" id="ARBA00004609"/>
    </source>
</evidence>
<keyword evidence="12" id="KW-0325">Glycoprotein</keyword>
<dbReference type="SUPFAM" id="SSF51069">
    <property type="entry name" value="Carbonic anhydrase"/>
    <property type="match status" value="1"/>
</dbReference>
<keyword evidence="14" id="KW-0449">Lipoprotein</keyword>
<evidence type="ECO:0000313" key="21">
    <source>
        <dbReference type="Proteomes" id="UP001369086"/>
    </source>
</evidence>
<keyword evidence="8 17" id="KW-0732">Signal</keyword>
<accession>A0ABR0YL36</accession>
<evidence type="ECO:0000313" key="20">
    <source>
        <dbReference type="EMBL" id="KAK6473332.1"/>
    </source>
</evidence>
<feature type="chain" id="PRO_5044970502" description="Carbonic anhydrase" evidence="17">
    <location>
        <begin position="25"/>
        <end position="355"/>
    </location>
</feature>
<dbReference type="InterPro" id="IPR023561">
    <property type="entry name" value="Carbonic_anhydrase_a-class"/>
</dbReference>
<dbReference type="SMART" id="SM01057">
    <property type="entry name" value="Carb_anhydrase"/>
    <property type="match status" value="1"/>
</dbReference>
<dbReference type="InterPro" id="IPR018338">
    <property type="entry name" value="Carbonic_anhydrase_a-class_CS"/>
</dbReference>
<keyword evidence="9 17" id="KW-0862">Zinc</keyword>
<dbReference type="EC" id="4.2.1.1" evidence="17"/>
<evidence type="ECO:0000256" key="5">
    <source>
        <dbReference type="ARBA" id="ARBA00022475"/>
    </source>
</evidence>
<evidence type="ECO:0000256" key="1">
    <source>
        <dbReference type="ARBA" id="ARBA00001947"/>
    </source>
</evidence>
<dbReference type="InterPro" id="IPR036398">
    <property type="entry name" value="CA_dom_sf"/>
</dbReference>
<comment type="function">
    <text evidence="17">Reversible hydration of carbon dioxide.</text>
</comment>
<evidence type="ECO:0000256" key="6">
    <source>
        <dbReference type="ARBA" id="ARBA00022622"/>
    </source>
</evidence>
<keyword evidence="18" id="KW-0812">Transmembrane</keyword>
<keyword evidence="6" id="KW-0336">GPI-anchor</keyword>
<dbReference type="CDD" id="cd03117">
    <property type="entry name" value="alpha_CA_IV_XV_like"/>
    <property type="match status" value="1"/>
</dbReference>
<evidence type="ECO:0000256" key="10">
    <source>
        <dbReference type="ARBA" id="ARBA00023136"/>
    </source>
</evidence>
<evidence type="ECO:0000259" key="19">
    <source>
        <dbReference type="PROSITE" id="PS51144"/>
    </source>
</evidence>
<keyword evidence="5" id="KW-1003">Cell membrane</keyword>
<comment type="similarity">
    <text evidence="3 17">Belongs to the alpha-carbonic anhydrase family.</text>
</comment>
<evidence type="ECO:0000256" key="17">
    <source>
        <dbReference type="RuleBase" id="RU367011"/>
    </source>
</evidence>
<evidence type="ECO:0000256" key="13">
    <source>
        <dbReference type="ARBA" id="ARBA00023239"/>
    </source>
</evidence>
<keyword evidence="11" id="KW-1015">Disulfide bond</keyword>
<dbReference type="PROSITE" id="PS00162">
    <property type="entry name" value="ALPHA_CA_1"/>
    <property type="match status" value="1"/>
</dbReference>
<dbReference type="PROSITE" id="PS51144">
    <property type="entry name" value="ALPHA_CA_2"/>
    <property type="match status" value="1"/>
</dbReference>
<dbReference type="PANTHER" id="PTHR18952">
    <property type="entry name" value="CARBONIC ANHYDRASE"/>
    <property type="match status" value="1"/>
</dbReference>
<evidence type="ECO:0000256" key="8">
    <source>
        <dbReference type="ARBA" id="ARBA00022729"/>
    </source>
</evidence>
<comment type="catalytic activity">
    <reaction evidence="16">
        <text>hydrogencarbonate + H(+) = CO2 + H2O</text>
        <dbReference type="Rhea" id="RHEA:10748"/>
        <dbReference type="ChEBI" id="CHEBI:15377"/>
        <dbReference type="ChEBI" id="CHEBI:15378"/>
        <dbReference type="ChEBI" id="CHEBI:16526"/>
        <dbReference type="ChEBI" id="CHEBI:17544"/>
        <dbReference type="EC" id="4.2.1.1"/>
    </reaction>
    <physiologicalReaction direction="left-to-right" evidence="16">
        <dbReference type="Rhea" id="RHEA:10749"/>
    </physiologicalReaction>
    <physiologicalReaction direction="right-to-left" evidence="16">
        <dbReference type="Rhea" id="RHEA:10750"/>
    </physiologicalReaction>
</comment>
<protein>
    <recommendedName>
        <fullName evidence="17">Carbonic anhydrase</fullName>
        <ecNumber evidence="17">4.2.1.1</ecNumber>
    </recommendedName>
</protein>
<dbReference type="Gene3D" id="3.10.200.10">
    <property type="entry name" value="Alpha carbonic anhydrase"/>
    <property type="match status" value="1"/>
</dbReference>
<comment type="subunit">
    <text evidence="4">Interacts with SLC4A4.</text>
</comment>
<evidence type="ECO:0000256" key="11">
    <source>
        <dbReference type="ARBA" id="ARBA00023157"/>
    </source>
</evidence>
<name>A0ABR0YL36_HUSHU</name>
<evidence type="ECO:0000256" key="9">
    <source>
        <dbReference type="ARBA" id="ARBA00022833"/>
    </source>
</evidence>
<evidence type="ECO:0000256" key="15">
    <source>
        <dbReference type="ARBA" id="ARBA00045603"/>
    </source>
</evidence>
<comment type="subcellular location">
    <subcellularLocation>
        <location evidence="2">Cell membrane</location>
        <topology evidence="2">Lipid-anchor</topology>
        <topology evidence="2">GPI-anchor</topology>
    </subcellularLocation>
</comment>
<keyword evidence="21" id="KW-1185">Reference proteome</keyword>
<evidence type="ECO:0000256" key="14">
    <source>
        <dbReference type="ARBA" id="ARBA00023288"/>
    </source>
</evidence>
<comment type="cofactor">
    <cofactor evidence="1 17">
        <name>Zn(2+)</name>
        <dbReference type="ChEBI" id="CHEBI:29105"/>
    </cofactor>
</comment>
<evidence type="ECO:0000256" key="4">
    <source>
        <dbReference type="ARBA" id="ARBA00011736"/>
    </source>
</evidence>
<sequence>MKHSLLSLLLLLLLLLTTLPFISGGHWCYYQSQDECEEHCDGPSKWHIVYANCGGKKQSPINIVSRKTESDPTLKPFTFEGYDRAQDVLVKNNGHSVQTALPPGMRIMGAGLTDVYKAVQFHLHWGSDGEAGSEHTIDGERYPMELHIVHIKEKYQGVDEAINDTEGFAVLGFLFEESSEDNPNYKDLIAALGRISYCGFNTTIKDLRLDSLIPKQKDLARYYRYEGSLTTPGCNEAVVWTLFEKPIPLSAAQLAAFSQKLFVDAGKPMNRTFRPVQQTHGRTVYRSRSSSLLASTAVLSLSIMSTLGLWSIQFLDFDQVGPTVLNPVLGFCCSCSLTDPCFETSCRGQQLPPHH</sequence>
<feature type="domain" description="Alpha-carbonic anhydrase" evidence="19">
    <location>
        <begin position="25"/>
        <end position="288"/>
    </location>
</feature>
<proteinExistence type="inferred from homology"/>
<comment type="function">
    <text evidence="15">Catalyzes the reversible hydration of carbon dioxide into bicarbonate and protons and thus is essential to maintaining intracellular and extracellular pH. May stimulate the sodium/bicarbonate transporter activity of SLC4A4 that acts in pH homeostasis. It is essential for acid overload removal from the retina and retina epithelium, and acid release in the choriocapillaris in the choroid.</text>
</comment>
<evidence type="ECO:0000256" key="3">
    <source>
        <dbReference type="ARBA" id="ARBA00010718"/>
    </source>
</evidence>
<keyword evidence="10 18" id="KW-0472">Membrane</keyword>
<feature type="signal peptide" evidence="17">
    <location>
        <begin position="1"/>
        <end position="24"/>
    </location>
</feature>
<dbReference type="InterPro" id="IPR001148">
    <property type="entry name" value="CA_dom"/>
</dbReference>
<keyword evidence="13 17" id="KW-0456">Lyase</keyword>
<evidence type="ECO:0000256" key="7">
    <source>
        <dbReference type="ARBA" id="ARBA00022723"/>
    </source>
</evidence>
<keyword evidence="18" id="KW-1133">Transmembrane helix</keyword>
<dbReference type="EMBL" id="JAHFZB010000027">
    <property type="protein sequence ID" value="KAK6473332.1"/>
    <property type="molecule type" value="Genomic_DNA"/>
</dbReference>
<dbReference type="Pfam" id="PF00194">
    <property type="entry name" value="Carb_anhydrase"/>
    <property type="match status" value="1"/>
</dbReference>
<dbReference type="Proteomes" id="UP001369086">
    <property type="component" value="Unassembled WGS sequence"/>
</dbReference>
<evidence type="ECO:0000256" key="16">
    <source>
        <dbReference type="ARBA" id="ARBA00049061"/>
    </source>
</evidence>
<feature type="transmembrane region" description="Helical" evidence="18">
    <location>
        <begin position="292"/>
        <end position="312"/>
    </location>
</feature>
<evidence type="ECO:0000256" key="12">
    <source>
        <dbReference type="ARBA" id="ARBA00023180"/>
    </source>
</evidence>
<reference evidence="20 21" key="1">
    <citation type="submission" date="2021-05" db="EMBL/GenBank/DDBJ databases">
        <authorList>
            <person name="Zahm M."/>
            <person name="Klopp C."/>
            <person name="Cabau C."/>
            <person name="Kuhl H."/>
            <person name="Suciu R."/>
            <person name="Ciorpac M."/>
            <person name="Holostenco D."/>
            <person name="Gessner J."/>
            <person name="Wuertz S."/>
            <person name="Hohne C."/>
            <person name="Stock M."/>
            <person name="Gislard M."/>
            <person name="Lluch J."/>
            <person name="Milhes M."/>
            <person name="Lampietro C."/>
            <person name="Lopez Roques C."/>
            <person name="Donnadieu C."/>
            <person name="Du K."/>
            <person name="Schartl M."/>
            <person name="Guiguen Y."/>
        </authorList>
    </citation>
    <scope>NUCLEOTIDE SEQUENCE [LARGE SCALE GENOMIC DNA]</scope>
    <source>
        <strain evidence="20">Hh-F2</strain>
        <tissue evidence="20">Blood</tissue>
    </source>
</reference>
<organism evidence="20 21">
    <name type="scientific">Huso huso</name>
    <name type="common">Beluga</name>
    <name type="synonym">Acipenser huso</name>
    <dbReference type="NCBI Taxonomy" id="61971"/>
    <lineage>
        <taxon>Eukaryota</taxon>
        <taxon>Metazoa</taxon>
        <taxon>Chordata</taxon>
        <taxon>Craniata</taxon>
        <taxon>Vertebrata</taxon>
        <taxon>Euteleostomi</taxon>
        <taxon>Actinopterygii</taxon>
        <taxon>Chondrostei</taxon>
        <taxon>Acipenseriformes</taxon>
        <taxon>Acipenseridae</taxon>
        <taxon>Huso</taxon>
    </lineage>
</organism>
<comment type="caution">
    <text evidence="20">The sequence shown here is derived from an EMBL/GenBank/DDBJ whole genome shotgun (WGS) entry which is preliminary data.</text>
</comment>